<dbReference type="PANTHER" id="PTHR30086">
    <property type="entry name" value="ARGININE EXPORTER PROTEIN ARGO"/>
    <property type="match status" value="1"/>
</dbReference>
<dbReference type="Pfam" id="PF01810">
    <property type="entry name" value="LysE"/>
    <property type="match status" value="1"/>
</dbReference>
<feature type="transmembrane region" description="Helical" evidence="6">
    <location>
        <begin position="73"/>
        <end position="95"/>
    </location>
</feature>
<dbReference type="GO" id="GO:0015171">
    <property type="term" value="F:amino acid transmembrane transporter activity"/>
    <property type="evidence" value="ECO:0007669"/>
    <property type="project" value="TreeGrafter"/>
</dbReference>
<keyword evidence="4 6" id="KW-1133">Transmembrane helix</keyword>
<keyword evidence="5 6" id="KW-0472">Membrane</keyword>
<reference evidence="7 8" key="1">
    <citation type="submission" date="2017-09" db="EMBL/GenBank/DDBJ databases">
        <authorList>
            <person name="Ehlers B."/>
            <person name="Leendertz F.H."/>
        </authorList>
    </citation>
    <scope>NUCLEOTIDE SEQUENCE [LARGE SCALE GENOMIC DNA]</scope>
    <source>
        <strain evidence="7 8">DSM 18289</strain>
    </source>
</reference>
<feature type="transmembrane region" description="Helical" evidence="6">
    <location>
        <begin position="6"/>
        <end position="30"/>
    </location>
</feature>
<dbReference type="GO" id="GO:0005886">
    <property type="term" value="C:plasma membrane"/>
    <property type="evidence" value="ECO:0007669"/>
    <property type="project" value="UniProtKB-SubCell"/>
</dbReference>
<sequence>MLLPIDTLVLFFMTAVALGFAPGPDNIFVLTQSALYGRLSGIVVTLGLCTGLIVHTLAVALGVAVIFQTSEMAFTLLKTIGAAYLIYLAWGAWRAGASELPSGQAKQNGPSFKKLYLRGIVMNITNPKIAIFFMAFLPQFADPSRGLLSYQLIELGLVFIVAGLAVFFSIAWSAGFLGAKMRKSPSMQQIMNRFASVIFIGLAVRLALAER</sequence>
<evidence type="ECO:0000256" key="4">
    <source>
        <dbReference type="ARBA" id="ARBA00022989"/>
    </source>
</evidence>
<comment type="subcellular location">
    <subcellularLocation>
        <location evidence="1">Cell membrane</location>
        <topology evidence="1">Multi-pass membrane protein</topology>
    </subcellularLocation>
</comment>
<evidence type="ECO:0000256" key="1">
    <source>
        <dbReference type="ARBA" id="ARBA00004651"/>
    </source>
</evidence>
<accession>A0A285N6M1</accession>
<feature type="transmembrane region" description="Helical" evidence="6">
    <location>
        <begin position="190"/>
        <end position="208"/>
    </location>
</feature>
<dbReference type="PANTHER" id="PTHR30086:SF20">
    <property type="entry name" value="ARGININE EXPORTER PROTEIN ARGO-RELATED"/>
    <property type="match status" value="1"/>
</dbReference>
<feature type="transmembrane region" description="Helical" evidence="6">
    <location>
        <begin position="42"/>
        <end position="67"/>
    </location>
</feature>
<evidence type="ECO:0000256" key="2">
    <source>
        <dbReference type="ARBA" id="ARBA00022475"/>
    </source>
</evidence>
<evidence type="ECO:0000256" key="3">
    <source>
        <dbReference type="ARBA" id="ARBA00022692"/>
    </source>
</evidence>
<evidence type="ECO:0000256" key="5">
    <source>
        <dbReference type="ARBA" id="ARBA00023136"/>
    </source>
</evidence>
<feature type="transmembrane region" description="Helical" evidence="6">
    <location>
        <begin position="115"/>
        <end position="137"/>
    </location>
</feature>
<dbReference type="PIRSF" id="PIRSF006324">
    <property type="entry name" value="LeuE"/>
    <property type="match status" value="1"/>
</dbReference>
<dbReference type="EMBL" id="OBEL01000001">
    <property type="protein sequence ID" value="SNZ05125.1"/>
    <property type="molecule type" value="Genomic_DNA"/>
</dbReference>
<dbReference type="Proteomes" id="UP000219439">
    <property type="component" value="Unassembled WGS sequence"/>
</dbReference>
<evidence type="ECO:0000256" key="6">
    <source>
        <dbReference type="SAM" id="Phobius"/>
    </source>
</evidence>
<keyword evidence="2" id="KW-1003">Cell membrane</keyword>
<dbReference type="RefSeq" id="WP_097151414.1">
    <property type="nucleotide sequence ID" value="NZ_OBEL01000001.1"/>
</dbReference>
<dbReference type="AlphaFoldDB" id="A0A285N6M1"/>
<gene>
    <name evidence="7" type="ORF">SAMN06265368_0039</name>
</gene>
<evidence type="ECO:0000313" key="8">
    <source>
        <dbReference type="Proteomes" id="UP000219439"/>
    </source>
</evidence>
<organism evidence="7 8">
    <name type="scientific">Cohaesibacter gelatinilyticus</name>
    <dbReference type="NCBI Taxonomy" id="372072"/>
    <lineage>
        <taxon>Bacteria</taxon>
        <taxon>Pseudomonadati</taxon>
        <taxon>Pseudomonadota</taxon>
        <taxon>Alphaproteobacteria</taxon>
        <taxon>Hyphomicrobiales</taxon>
        <taxon>Cohaesibacteraceae</taxon>
    </lineage>
</organism>
<dbReference type="InterPro" id="IPR001123">
    <property type="entry name" value="LeuE-type"/>
</dbReference>
<evidence type="ECO:0000313" key="7">
    <source>
        <dbReference type="EMBL" id="SNZ05125.1"/>
    </source>
</evidence>
<protein>
    <submittedName>
        <fullName evidence="7">Threonine/homoserine/homoserine lactone efflux protein</fullName>
    </submittedName>
</protein>
<proteinExistence type="predicted"/>
<keyword evidence="3 6" id="KW-0812">Transmembrane</keyword>
<name>A0A285N6M1_9HYPH</name>
<dbReference type="OrthoDB" id="9807053at2"/>
<feature type="transmembrane region" description="Helical" evidence="6">
    <location>
        <begin position="157"/>
        <end position="178"/>
    </location>
</feature>
<keyword evidence="8" id="KW-1185">Reference proteome</keyword>